<accession>A0A972K246</accession>
<reference evidence="1" key="1">
    <citation type="submission" date="2019-10" db="EMBL/GenBank/DDBJ databases">
        <title>Description of Paenibacillus glebae sp. nov.</title>
        <authorList>
            <person name="Carlier A."/>
            <person name="Qi S."/>
        </authorList>
    </citation>
    <scope>NUCLEOTIDE SEQUENCE</scope>
    <source>
        <strain evidence="1">LMG 31456</strain>
    </source>
</reference>
<dbReference type="RefSeq" id="WP_171654617.1">
    <property type="nucleotide sequence ID" value="NZ_WHOD01000097.1"/>
</dbReference>
<proteinExistence type="predicted"/>
<keyword evidence="2" id="KW-1185">Reference proteome</keyword>
<comment type="caution">
    <text evidence="1">The sequence shown here is derived from an EMBL/GenBank/DDBJ whole genome shotgun (WGS) entry which is preliminary data.</text>
</comment>
<gene>
    <name evidence="1" type="ORF">GC093_24655</name>
</gene>
<organism evidence="1 2">
    <name type="scientific">Paenibacillus foliorum</name>
    <dbReference type="NCBI Taxonomy" id="2654974"/>
    <lineage>
        <taxon>Bacteria</taxon>
        <taxon>Bacillati</taxon>
        <taxon>Bacillota</taxon>
        <taxon>Bacilli</taxon>
        <taxon>Bacillales</taxon>
        <taxon>Paenibacillaceae</taxon>
        <taxon>Paenibacillus</taxon>
    </lineage>
</organism>
<sequence length="110" mass="12493">MSKVRLLVKHAVTGKMLLDSDQQPVTHTLVALPDGGWKLSILEADPDKVERILQFKHELNVFIFEASEGQPIVKNWYYVKDGHVEYEEANSLLTIVAASHITYLPSDYLE</sequence>
<dbReference type="EMBL" id="WHOD01000097">
    <property type="protein sequence ID" value="NOU96381.1"/>
    <property type="molecule type" value="Genomic_DNA"/>
</dbReference>
<protein>
    <submittedName>
        <fullName evidence="1">Uncharacterized protein</fullName>
    </submittedName>
</protein>
<dbReference type="AlphaFoldDB" id="A0A972K246"/>
<evidence type="ECO:0000313" key="1">
    <source>
        <dbReference type="EMBL" id="NOU96381.1"/>
    </source>
</evidence>
<evidence type="ECO:0000313" key="2">
    <source>
        <dbReference type="Proteomes" id="UP000641588"/>
    </source>
</evidence>
<dbReference type="Proteomes" id="UP000641588">
    <property type="component" value="Unassembled WGS sequence"/>
</dbReference>
<name>A0A972K246_9BACL</name>